<sequence>MQNQTRKGFKDTKMNYEEFFQELALELRALAKAKDLYAPQLAPNFSIFNYIQCDEMMLSRILADLLNPHGHHAQKALFLKFFIQHLNIKSDNYQFDLEYAEVKTEALTITSQTKRRMDIYIRIPCLKSNKVFGICIENKPFAMDQFNQLKDY</sequence>
<gene>
    <name evidence="1" type="ORF">J4G45_07255</name>
</gene>
<proteinExistence type="predicted"/>
<organism evidence="1 2">
    <name type="scientific">Acinetobacter towneri</name>
    <dbReference type="NCBI Taxonomy" id="202956"/>
    <lineage>
        <taxon>Bacteria</taxon>
        <taxon>Pseudomonadati</taxon>
        <taxon>Pseudomonadota</taxon>
        <taxon>Gammaproteobacteria</taxon>
        <taxon>Moraxellales</taxon>
        <taxon>Moraxellaceae</taxon>
        <taxon>Acinetobacter</taxon>
    </lineage>
</organism>
<protein>
    <submittedName>
        <fullName evidence="1">PD-(D/E)XK nuclease family protein</fullName>
    </submittedName>
</protein>
<dbReference type="Proteomes" id="UP000663954">
    <property type="component" value="Chromosome"/>
</dbReference>
<dbReference type="Pfam" id="PF14281">
    <property type="entry name" value="PDDEXK_4"/>
    <property type="match status" value="1"/>
</dbReference>
<evidence type="ECO:0000313" key="2">
    <source>
        <dbReference type="Proteomes" id="UP000663954"/>
    </source>
</evidence>
<dbReference type="InterPro" id="IPR029470">
    <property type="entry name" value="PDDEXK_4"/>
</dbReference>
<dbReference type="EMBL" id="CP071770">
    <property type="protein sequence ID" value="QTD60638.1"/>
    <property type="molecule type" value="Genomic_DNA"/>
</dbReference>
<keyword evidence="2" id="KW-1185">Reference proteome</keyword>
<accession>A0ABX7TBR2</accession>
<reference evidence="1 2" key="1">
    <citation type="journal article" date="2020" name="Front. Cell. Infect. Microbiol.">
        <title>Characterization of Three Porcine Acinetobacter towneri Strains Co-Harboring tet(X3) and bla OXA-58.</title>
        <authorList>
            <person name="Ma J."/>
            <person name="Wang J."/>
            <person name="Feng J."/>
            <person name="Liu Y."/>
            <person name="Yang B."/>
            <person name="Li R."/>
            <person name="Bai L."/>
            <person name="He T."/>
            <person name="Wang X."/>
            <person name="Yang Z."/>
        </authorList>
    </citation>
    <scope>NUCLEOTIDE SEQUENCE [LARGE SCALE GENOMIC DNA]</scope>
    <source>
        <strain evidence="1 2">GX5</strain>
    </source>
</reference>
<name>A0ABX7TBR2_9GAMM</name>
<evidence type="ECO:0000313" key="1">
    <source>
        <dbReference type="EMBL" id="QTD60638.1"/>
    </source>
</evidence>
<dbReference type="GeneID" id="64223260"/>
<dbReference type="RefSeq" id="WP_180158983.1">
    <property type="nucleotide sequence ID" value="NZ_CP071766.1"/>
</dbReference>